<protein>
    <recommendedName>
        <fullName evidence="1">HTH cro/C1-type domain-containing protein</fullName>
    </recommendedName>
</protein>
<sequence length="69" mass="7416">MLFSPTRLRRVTTAAGDTSLSKIAARTGVAPSTISRLLNGRRPPRIGTLEKIVAAYPAFYEDPDARTAA</sequence>
<dbReference type="Gene3D" id="1.10.260.40">
    <property type="entry name" value="lambda repressor-like DNA-binding domains"/>
    <property type="match status" value="1"/>
</dbReference>
<proteinExistence type="predicted"/>
<dbReference type="CDD" id="cd00093">
    <property type="entry name" value="HTH_XRE"/>
    <property type="match status" value="1"/>
</dbReference>
<keyword evidence="3" id="KW-1185">Reference proteome</keyword>
<dbReference type="Proteomes" id="UP001500897">
    <property type="component" value="Unassembled WGS sequence"/>
</dbReference>
<feature type="domain" description="HTH cro/C1-type" evidence="1">
    <location>
        <begin position="19"/>
        <end position="66"/>
    </location>
</feature>
<accession>A0ABN2XK07</accession>
<organism evidence="2 3">
    <name type="scientific">Kitasatospora saccharophila</name>
    <dbReference type="NCBI Taxonomy" id="407973"/>
    <lineage>
        <taxon>Bacteria</taxon>
        <taxon>Bacillati</taxon>
        <taxon>Actinomycetota</taxon>
        <taxon>Actinomycetes</taxon>
        <taxon>Kitasatosporales</taxon>
        <taxon>Streptomycetaceae</taxon>
        <taxon>Kitasatospora</taxon>
    </lineage>
</organism>
<dbReference type="SMART" id="SM00530">
    <property type="entry name" value="HTH_XRE"/>
    <property type="match status" value="1"/>
</dbReference>
<gene>
    <name evidence="2" type="ORF">GCM10009759_55580</name>
</gene>
<dbReference type="InterPro" id="IPR010982">
    <property type="entry name" value="Lambda_DNA-bd_dom_sf"/>
</dbReference>
<evidence type="ECO:0000313" key="3">
    <source>
        <dbReference type="Proteomes" id="UP001500897"/>
    </source>
</evidence>
<comment type="caution">
    <text evidence="2">The sequence shown here is derived from an EMBL/GenBank/DDBJ whole genome shotgun (WGS) entry which is preliminary data.</text>
</comment>
<dbReference type="EMBL" id="BAAANS010000043">
    <property type="protein sequence ID" value="GAA2112633.1"/>
    <property type="molecule type" value="Genomic_DNA"/>
</dbReference>
<dbReference type="InterPro" id="IPR001387">
    <property type="entry name" value="Cro/C1-type_HTH"/>
</dbReference>
<dbReference type="Pfam" id="PF01381">
    <property type="entry name" value="HTH_3"/>
    <property type="match status" value="1"/>
</dbReference>
<dbReference type="SUPFAM" id="SSF47413">
    <property type="entry name" value="lambda repressor-like DNA-binding domains"/>
    <property type="match status" value="1"/>
</dbReference>
<dbReference type="PROSITE" id="PS50943">
    <property type="entry name" value="HTH_CROC1"/>
    <property type="match status" value="1"/>
</dbReference>
<evidence type="ECO:0000259" key="1">
    <source>
        <dbReference type="PROSITE" id="PS50943"/>
    </source>
</evidence>
<evidence type="ECO:0000313" key="2">
    <source>
        <dbReference type="EMBL" id="GAA2112633.1"/>
    </source>
</evidence>
<dbReference type="RefSeq" id="WP_344555797.1">
    <property type="nucleotide sequence ID" value="NZ_BAAANS010000043.1"/>
</dbReference>
<name>A0ABN2XK07_9ACTN</name>
<reference evidence="2 3" key="1">
    <citation type="journal article" date="2019" name="Int. J. Syst. Evol. Microbiol.">
        <title>The Global Catalogue of Microorganisms (GCM) 10K type strain sequencing project: providing services to taxonomists for standard genome sequencing and annotation.</title>
        <authorList>
            <consortium name="The Broad Institute Genomics Platform"/>
            <consortium name="The Broad Institute Genome Sequencing Center for Infectious Disease"/>
            <person name="Wu L."/>
            <person name="Ma J."/>
        </authorList>
    </citation>
    <scope>NUCLEOTIDE SEQUENCE [LARGE SCALE GENOMIC DNA]</scope>
    <source>
        <strain evidence="2 3">JCM 14559</strain>
    </source>
</reference>